<evidence type="ECO:0000313" key="3">
    <source>
        <dbReference type="EMBL" id="MBW7457581.1"/>
    </source>
</evidence>
<evidence type="ECO:0000313" key="4">
    <source>
        <dbReference type="Proteomes" id="UP001519887"/>
    </source>
</evidence>
<feature type="domain" description="SLH" evidence="2">
    <location>
        <begin position="153"/>
        <end position="213"/>
    </location>
</feature>
<dbReference type="EMBL" id="JAHZIK010000896">
    <property type="protein sequence ID" value="MBW7457581.1"/>
    <property type="molecule type" value="Genomic_DNA"/>
</dbReference>
<reference evidence="3 4" key="1">
    <citation type="submission" date="2021-07" db="EMBL/GenBank/DDBJ databases">
        <title>Paenibacillus radiodurans sp. nov., isolated from the southeastern edge of Tengger Desert.</title>
        <authorList>
            <person name="Zhang G."/>
        </authorList>
    </citation>
    <scope>NUCLEOTIDE SEQUENCE [LARGE SCALE GENOMIC DNA]</scope>
    <source>
        <strain evidence="3 4">CCM 7311</strain>
    </source>
</reference>
<evidence type="ECO:0000256" key="1">
    <source>
        <dbReference type="SAM" id="SignalP"/>
    </source>
</evidence>
<gene>
    <name evidence="3" type="ORF">K0U00_26410</name>
</gene>
<evidence type="ECO:0000259" key="2">
    <source>
        <dbReference type="PROSITE" id="PS51272"/>
    </source>
</evidence>
<feature type="non-terminal residue" evidence="3">
    <location>
        <position position="219"/>
    </location>
</feature>
<name>A0ABS7C9Q1_9BACL</name>
<dbReference type="PANTHER" id="PTHR43308">
    <property type="entry name" value="OUTER MEMBRANE PROTEIN ALPHA-RELATED"/>
    <property type="match status" value="1"/>
</dbReference>
<dbReference type="InterPro" id="IPR001119">
    <property type="entry name" value="SLH_dom"/>
</dbReference>
<feature type="signal peptide" evidence="1">
    <location>
        <begin position="1"/>
        <end position="26"/>
    </location>
</feature>
<organism evidence="3 4">
    <name type="scientific">Paenibacillus sepulcri</name>
    <dbReference type="NCBI Taxonomy" id="359917"/>
    <lineage>
        <taxon>Bacteria</taxon>
        <taxon>Bacillati</taxon>
        <taxon>Bacillota</taxon>
        <taxon>Bacilli</taxon>
        <taxon>Bacillales</taxon>
        <taxon>Paenibacillaceae</taxon>
        <taxon>Paenibacillus</taxon>
    </lineage>
</organism>
<dbReference type="Proteomes" id="UP001519887">
    <property type="component" value="Unassembled WGS sequence"/>
</dbReference>
<feature type="domain" description="SLH" evidence="2">
    <location>
        <begin position="29"/>
        <end position="87"/>
    </location>
</feature>
<dbReference type="PROSITE" id="PS51272">
    <property type="entry name" value="SLH"/>
    <property type="match status" value="3"/>
</dbReference>
<dbReference type="Pfam" id="PF00395">
    <property type="entry name" value="SLH"/>
    <property type="match status" value="3"/>
</dbReference>
<protein>
    <submittedName>
        <fullName evidence="3">S-layer homology domain-containing protein</fullName>
    </submittedName>
</protein>
<keyword evidence="1" id="KW-0732">Signal</keyword>
<proteinExistence type="predicted"/>
<comment type="caution">
    <text evidence="3">The sequence shown here is derived from an EMBL/GenBank/DDBJ whole genome shotgun (WGS) entry which is preliminary data.</text>
</comment>
<sequence length="219" mass="23060">MKNKTIRMFALSLVSVCLLFSSFGVAFGDTASAALDIKGHWAESQISGWIDKGYIKGYEDGSFKPNKTITRAEFSTLINRSFGFSETAAISFGDVASSYWAYSEAAKAVKAGYIKGYEDGTFGVSKPISRQEVAVIIGRLLNLPAVSAGASFQDAGLIAEWAKDAVGRAAASNILVGYKEDGSFKPTSPITRAEAVVTLDRIISYKAPTGSAGSVGPAG</sequence>
<dbReference type="PANTHER" id="PTHR43308:SF5">
    <property type="entry name" value="S-LAYER PROTEIN _ PEPTIDOGLYCAN ENDO-BETA-N-ACETYLGLUCOSAMINIDASE"/>
    <property type="match status" value="1"/>
</dbReference>
<feature type="domain" description="SLH" evidence="2">
    <location>
        <begin position="88"/>
        <end position="151"/>
    </location>
</feature>
<accession>A0ABS7C9Q1</accession>
<keyword evidence="4" id="KW-1185">Reference proteome</keyword>
<feature type="chain" id="PRO_5045876191" evidence="1">
    <location>
        <begin position="27"/>
        <end position="219"/>
    </location>
</feature>
<dbReference type="InterPro" id="IPR051465">
    <property type="entry name" value="Cell_Envelope_Struct_Comp"/>
</dbReference>